<feature type="binding site" evidence="5">
    <location>
        <position position="161"/>
    </location>
    <ligand>
        <name>Mg(2+)</name>
        <dbReference type="ChEBI" id="CHEBI:18420"/>
    </ligand>
</feature>
<keyword evidence="8" id="KW-1185">Reference proteome</keyword>
<evidence type="ECO:0000256" key="3">
    <source>
        <dbReference type="ARBA" id="ARBA00022842"/>
    </source>
</evidence>
<evidence type="ECO:0000256" key="5">
    <source>
        <dbReference type="PIRSR" id="PIRSR015582-2"/>
    </source>
</evidence>
<proteinExistence type="predicted"/>
<evidence type="ECO:0000313" key="7">
    <source>
        <dbReference type="EMBL" id="CAB3795324.1"/>
    </source>
</evidence>
<keyword evidence="7" id="KW-0456">Lyase</keyword>
<dbReference type="GO" id="GO:0016829">
    <property type="term" value="F:lyase activity"/>
    <property type="evidence" value="ECO:0007669"/>
    <property type="project" value="UniProtKB-KW"/>
</dbReference>
<evidence type="ECO:0000259" key="6">
    <source>
        <dbReference type="Pfam" id="PF03328"/>
    </source>
</evidence>
<feature type="domain" description="HpcH/HpaI aldolase/citrate lyase" evidence="6">
    <location>
        <begin position="11"/>
        <end position="251"/>
    </location>
</feature>
<sequence>MSQADDYRLSRTVLAVPANRRRHVESAARSTADAVFLDLEDAVPESEKAGALQGAVSALQELDWGSKTVLVRVNAHGSRTLEHEIRTLSPLPRLNSLIVPKAERPAHIEDITRMIGAAEGNARRAPLTVDLLIETALGLVMVDSLAQSSARIAALHLGVGDFAGSIGARSAEIGGSPDAYRQTVAGAAGRYFETPLDLFAYPMMRVLVAARAFGLRAIDGPCGAYRDATLTRAWAEKAAALGFDGKQVIHPSQIEVTRDAFTPSAEDLAFATRVVEAMRQAENEGRGAVAVDGKMIDYANLRMAQRILMLGAAGRH</sequence>
<keyword evidence="3 5" id="KW-0460">Magnesium</keyword>
<dbReference type="AlphaFoldDB" id="A0A6J5G7T1"/>
<feature type="binding site" evidence="4">
    <location>
        <position position="134"/>
    </location>
    <ligand>
        <name>substrate</name>
    </ligand>
</feature>
<organism evidence="7 8">
    <name type="scientific">Paraburkholderia fynbosensis</name>
    <dbReference type="NCBI Taxonomy" id="1200993"/>
    <lineage>
        <taxon>Bacteria</taxon>
        <taxon>Pseudomonadati</taxon>
        <taxon>Pseudomonadota</taxon>
        <taxon>Betaproteobacteria</taxon>
        <taxon>Burkholderiales</taxon>
        <taxon>Burkholderiaceae</taxon>
        <taxon>Paraburkholderia</taxon>
    </lineage>
</organism>
<feature type="binding site" evidence="5">
    <location>
        <position position="134"/>
    </location>
    <ligand>
        <name>Mg(2+)</name>
        <dbReference type="ChEBI" id="CHEBI:18420"/>
    </ligand>
</feature>
<accession>A0A6J5G7T1</accession>
<name>A0A6J5G7T1_9BURK</name>
<dbReference type="InterPro" id="IPR040442">
    <property type="entry name" value="Pyrv_kinase-like_dom_sf"/>
</dbReference>
<dbReference type="GO" id="GO:0000287">
    <property type="term" value="F:magnesium ion binding"/>
    <property type="evidence" value="ECO:0007669"/>
    <property type="project" value="TreeGrafter"/>
</dbReference>
<protein>
    <submittedName>
        <fullName evidence="7">L-malyl-CoA/beta-methylmalyl-CoA lyase</fullName>
        <ecNumber evidence="7">4.1.3.24</ecNumber>
    </submittedName>
</protein>
<comment type="cofactor">
    <cofactor evidence="1">
        <name>Mg(2+)</name>
        <dbReference type="ChEBI" id="CHEBI:18420"/>
    </cofactor>
</comment>
<dbReference type="InterPro" id="IPR011206">
    <property type="entry name" value="Citrate_lyase_beta/mcl1/mcl2"/>
</dbReference>
<dbReference type="EC" id="4.1.3.24" evidence="7"/>
<evidence type="ECO:0000256" key="1">
    <source>
        <dbReference type="ARBA" id="ARBA00001946"/>
    </source>
</evidence>
<dbReference type="GO" id="GO:0006107">
    <property type="term" value="P:oxaloacetate metabolic process"/>
    <property type="evidence" value="ECO:0007669"/>
    <property type="project" value="TreeGrafter"/>
</dbReference>
<dbReference type="InterPro" id="IPR005000">
    <property type="entry name" value="Aldolase/citrate-lyase_domain"/>
</dbReference>
<reference evidence="7 8" key="1">
    <citation type="submission" date="2020-04" db="EMBL/GenBank/DDBJ databases">
        <authorList>
            <person name="De Canck E."/>
        </authorList>
    </citation>
    <scope>NUCLEOTIDE SEQUENCE [LARGE SCALE GENOMIC DNA]</scope>
    <source>
        <strain evidence="7 8">LMG 27177</strain>
    </source>
</reference>
<keyword evidence="2 5" id="KW-0479">Metal-binding</keyword>
<evidence type="ECO:0000256" key="4">
    <source>
        <dbReference type="PIRSR" id="PIRSR015582-1"/>
    </source>
</evidence>
<gene>
    <name evidence="7" type="primary">mcl1_1</name>
    <name evidence="7" type="ORF">LMG27177_03823</name>
</gene>
<feature type="binding site" evidence="4">
    <location>
        <position position="72"/>
    </location>
    <ligand>
        <name>substrate</name>
    </ligand>
</feature>
<evidence type="ECO:0000256" key="2">
    <source>
        <dbReference type="ARBA" id="ARBA00022723"/>
    </source>
</evidence>
<dbReference type="SUPFAM" id="SSF51621">
    <property type="entry name" value="Phosphoenolpyruvate/pyruvate domain"/>
    <property type="match status" value="1"/>
</dbReference>
<dbReference type="InterPro" id="IPR015813">
    <property type="entry name" value="Pyrv/PenolPyrv_kinase-like_dom"/>
</dbReference>
<dbReference type="EMBL" id="CADIKI010000011">
    <property type="protein sequence ID" value="CAB3795324.1"/>
    <property type="molecule type" value="Genomic_DNA"/>
</dbReference>
<dbReference type="Pfam" id="PF03328">
    <property type="entry name" value="HpcH_HpaI"/>
    <property type="match status" value="1"/>
</dbReference>
<dbReference type="RefSeq" id="WP_175161975.1">
    <property type="nucleotide sequence ID" value="NZ_CADIKI010000011.1"/>
</dbReference>
<dbReference type="PANTHER" id="PTHR32308">
    <property type="entry name" value="LYASE BETA SUBUNIT, PUTATIVE (AFU_ORTHOLOGUE AFUA_4G13030)-RELATED"/>
    <property type="match status" value="1"/>
</dbReference>
<evidence type="ECO:0000313" key="8">
    <source>
        <dbReference type="Proteomes" id="UP000494252"/>
    </source>
</evidence>
<dbReference type="Gene3D" id="3.20.20.60">
    <property type="entry name" value="Phosphoenolpyruvate-binding domains"/>
    <property type="match status" value="1"/>
</dbReference>
<dbReference type="PANTHER" id="PTHR32308:SF10">
    <property type="entry name" value="CITRATE LYASE SUBUNIT BETA"/>
    <property type="match status" value="1"/>
</dbReference>
<dbReference type="Proteomes" id="UP000494252">
    <property type="component" value="Unassembled WGS sequence"/>
</dbReference>
<dbReference type="PIRSF" id="PIRSF015582">
    <property type="entry name" value="Cit_lyase_B"/>
    <property type="match status" value="1"/>
</dbReference>